<dbReference type="VEuPathDB" id="TrichDB:TVAGG3_0084580"/>
<dbReference type="EMBL" id="DS113663">
    <property type="protein sequence ID" value="EAX98746.1"/>
    <property type="molecule type" value="Genomic_DNA"/>
</dbReference>
<proteinExistence type="predicted"/>
<protein>
    <submittedName>
        <fullName evidence="3">Phosphoribulokinase / Uridine kinase family protein</fullName>
    </submittedName>
</protein>
<name>A2F8L4_TRIV3</name>
<dbReference type="eggNOG" id="ENOG502S0R4">
    <property type="taxonomic scope" value="Eukaryota"/>
</dbReference>
<dbReference type="SMR" id="A2F8L4"/>
<dbReference type="SUPFAM" id="SSF55186">
    <property type="entry name" value="ThrRS/AlaRS common domain"/>
    <property type="match status" value="1"/>
</dbReference>
<dbReference type="RefSeq" id="XP_001311676.1">
    <property type="nucleotide sequence ID" value="XM_001311675.1"/>
</dbReference>
<dbReference type="PANTHER" id="PTHR10285">
    <property type="entry name" value="URIDINE KINASE"/>
    <property type="match status" value="1"/>
</dbReference>
<feature type="coiled-coil region" evidence="1">
    <location>
        <begin position="75"/>
        <end position="102"/>
    </location>
</feature>
<feature type="domain" description="Phosphoribulokinase/uridine kinase" evidence="2">
    <location>
        <begin position="252"/>
        <end position="450"/>
    </location>
</feature>
<reference evidence="3" key="1">
    <citation type="submission" date="2006-10" db="EMBL/GenBank/DDBJ databases">
        <authorList>
            <person name="Amadeo P."/>
            <person name="Zhao Q."/>
            <person name="Wortman J."/>
            <person name="Fraser-Liggett C."/>
            <person name="Carlton J."/>
        </authorList>
    </citation>
    <scope>NUCLEOTIDE SEQUENCE</scope>
    <source>
        <strain evidence="3">G3</strain>
    </source>
</reference>
<keyword evidence="1" id="KW-0175">Coiled coil</keyword>
<dbReference type="KEGG" id="tva:4756547"/>
<dbReference type="InterPro" id="IPR018163">
    <property type="entry name" value="Thr/Ala-tRNA-synth_IIc_edit"/>
</dbReference>
<dbReference type="Gene3D" id="3.30.980.10">
    <property type="entry name" value="Threonyl-trna Synthetase, Chain A, domain 2"/>
    <property type="match status" value="1"/>
</dbReference>
<dbReference type="VEuPathDB" id="TrichDB:TVAG_057360"/>
<dbReference type="CDD" id="cd02028">
    <property type="entry name" value="UMPK_like"/>
    <property type="match status" value="1"/>
</dbReference>
<evidence type="ECO:0000313" key="4">
    <source>
        <dbReference type="Proteomes" id="UP000001542"/>
    </source>
</evidence>
<dbReference type="Pfam" id="PF00485">
    <property type="entry name" value="PRK"/>
    <property type="match status" value="1"/>
</dbReference>
<dbReference type="Gene3D" id="3.40.50.300">
    <property type="entry name" value="P-loop containing nucleotide triphosphate hydrolases"/>
    <property type="match status" value="1"/>
</dbReference>
<evidence type="ECO:0000259" key="2">
    <source>
        <dbReference type="Pfam" id="PF00485"/>
    </source>
</evidence>
<dbReference type="OrthoDB" id="10257085at2759"/>
<dbReference type="GO" id="GO:0016301">
    <property type="term" value="F:kinase activity"/>
    <property type="evidence" value="ECO:0007669"/>
    <property type="project" value="InterPro"/>
</dbReference>
<dbReference type="InParanoid" id="A2F8L4"/>
<accession>A2F8L4</accession>
<dbReference type="InterPro" id="IPR006083">
    <property type="entry name" value="PRK/URK"/>
</dbReference>
<dbReference type="SUPFAM" id="SSF52540">
    <property type="entry name" value="P-loop containing nucleoside triphosphate hydrolases"/>
    <property type="match status" value="1"/>
</dbReference>
<evidence type="ECO:0000313" key="3">
    <source>
        <dbReference type="EMBL" id="EAX98746.1"/>
    </source>
</evidence>
<evidence type="ECO:0000256" key="1">
    <source>
        <dbReference type="SAM" id="Coils"/>
    </source>
</evidence>
<dbReference type="GO" id="GO:0005737">
    <property type="term" value="C:cytoplasm"/>
    <property type="evidence" value="ECO:0000318"/>
    <property type="project" value="GO_Central"/>
</dbReference>
<dbReference type="AlphaFoldDB" id="A2F8L4"/>
<sequence>MSELDSRFISTDNINRTILSHDDQLQNASLRVKLNAHRATFVFLVKCIYGKLFDRRLKAAHSLADGIYCIDVDGLEITEEMLKKIEEEMKKLISENKFLENVTIPRNELIKLFTANKLDDKVGVLKAWAVDPVPCVRLGEFVDYTIEPMLTDLSQLSVYGFRLYANGIVLRMPTLTSSEALTDWRDPAAQLEMFQEYTQWAKLIGVDTVPKLNEAIFERKVYDLKWVCEGLHQRKLARIAQKLVEGFPGKRVITIAGPSSSNKTTFAKRLAIALRVVGYDSIVIEMDDYFVDREKTPKGPDGKYDFECIGAMNVDVLAENVHKLIKGETILRRKYDFKQGKGINIETEKQTLPANAFLILEGIHGLNPELLGPIGRNMVTPIYVAPLTPLVIDSGHRFPTSDLRLIRRIIRDHKYRGYSARTTIHRWTSVRVGEEKNIFPYQGNAEMFFNSSLVYELPVLSIYGRALLSEATIPEEHEDIRDPLTAEVTQEAKRLLGMLNLFYPIPLEEVPHISCIREFVGGSDLKY</sequence>
<keyword evidence="4" id="KW-1185">Reference proteome</keyword>
<dbReference type="STRING" id="5722.A2F8L4"/>
<organism evidence="3 4">
    <name type="scientific">Trichomonas vaginalis (strain ATCC PRA-98 / G3)</name>
    <dbReference type="NCBI Taxonomy" id="412133"/>
    <lineage>
        <taxon>Eukaryota</taxon>
        <taxon>Metamonada</taxon>
        <taxon>Parabasalia</taxon>
        <taxon>Trichomonadida</taxon>
        <taxon>Trichomonadidae</taxon>
        <taxon>Trichomonas</taxon>
    </lineage>
</organism>
<dbReference type="GO" id="GO:0005524">
    <property type="term" value="F:ATP binding"/>
    <property type="evidence" value="ECO:0007669"/>
    <property type="project" value="InterPro"/>
</dbReference>
<dbReference type="InterPro" id="IPR027417">
    <property type="entry name" value="P-loop_NTPase"/>
</dbReference>
<reference evidence="3" key="2">
    <citation type="journal article" date="2007" name="Science">
        <title>Draft genome sequence of the sexually transmitted pathogen Trichomonas vaginalis.</title>
        <authorList>
            <person name="Carlton J.M."/>
            <person name="Hirt R.P."/>
            <person name="Silva J.C."/>
            <person name="Delcher A.L."/>
            <person name="Schatz M."/>
            <person name="Zhao Q."/>
            <person name="Wortman J.R."/>
            <person name="Bidwell S.L."/>
            <person name="Alsmark U.C.M."/>
            <person name="Besteiro S."/>
            <person name="Sicheritz-Ponten T."/>
            <person name="Noel C.J."/>
            <person name="Dacks J.B."/>
            <person name="Foster P.G."/>
            <person name="Simillion C."/>
            <person name="Van de Peer Y."/>
            <person name="Miranda-Saavedra D."/>
            <person name="Barton G.J."/>
            <person name="Westrop G.D."/>
            <person name="Mueller S."/>
            <person name="Dessi D."/>
            <person name="Fiori P.L."/>
            <person name="Ren Q."/>
            <person name="Paulsen I."/>
            <person name="Zhang H."/>
            <person name="Bastida-Corcuera F.D."/>
            <person name="Simoes-Barbosa A."/>
            <person name="Brown M.T."/>
            <person name="Hayes R.D."/>
            <person name="Mukherjee M."/>
            <person name="Okumura C.Y."/>
            <person name="Schneider R."/>
            <person name="Smith A.J."/>
            <person name="Vanacova S."/>
            <person name="Villalvazo M."/>
            <person name="Haas B.J."/>
            <person name="Pertea M."/>
            <person name="Feldblyum T.V."/>
            <person name="Utterback T.R."/>
            <person name="Shu C.L."/>
            <person name="Osoegawa K."/>
            <person name="de Jong P.J."/>
            <person name="Hrdy I."/>
            <person name="Horvathova L."/>
            <person name="Zubacova Z."/>
            <person name="Dolezal P."/>
            <person name="Malik S.B."/>
            <person name="Logsdon J.M. Jr."/>
            <person name="Henze K."/>
            <person name="Gupta A."/>
            <person name="Wang C.C."/>
            <person name="Dunne R.L."/>
            <person name="Upcroft J.A."/>
            <person name="Upcroft P."/>
            <person name="White O."/>
            <person name="Salzberg S.L."/>
            <person name="Tang P."/>
            <person name="Chiu C.-H."/>
            <person name="Lee Y.-S."/>
            <person name="Embley T.M."/>
            <person name="Coombs G.H."/>
            <person name="Mottram J.C."/>
            <person name="Tachezy J."/>
            <person name="Fraser-Liggett C.M."/>
            <person name="Johnson P.J."/>
        </authorList>
    </citation>
    <scope>NUCLEOTIDE SEQUENCE [LARGE SCALE GENOMIC DNA]</scope>
    <source>
        <strain evidence="3">G3</strain>
    </source>
</reference>
<dbReference type="Proteomes" id="UP000001542">
    <property type="component" value="Unassembled WGS sequence"/>
</dbReference>
<gene>
    <name evidence="3" type="ORF">TVAG_057360</name>
</gene>